<dbReference type="SUPFAM" id="SSF56801">
    <property type="entry name" value="Acetyl-CoA synthetase-like"/>
    <property type="match status" value="1"/>
</dbReference>
<protein>
    <recommendedName>
        <fullName evidence="5">AMP-dependent synthetase/ligase domain-containing protein</fullName>
    </recommendedName>
</protein>
<feature type="domain" description="Helix-turn-helix" evidence="3">
    <location>
        <begin position="36"/>
        <end position="94"/>
    </location>
</feature>
<dbReference type="Pfam" id="PF26215">
    <property type="entry name" value="HTH_animal"/>
    <property type="match status" value="1"/>
</dbReference>
<dbReference type="STRING" id="37653.A0A0L8GUI4"/>
<evidence type="ECO:0000259" key="3">
    <source>
        <dbReference type="Pfam" id="PF26215"/>
    </source>
</evidence>
<name>A0A0L8GUI4_OCTBM</name>
<accession>A0A0L8GUI4</accession>
<dbReference type="InterPro" id="IPR025110">
    <property type="entry name" value="AMP-bd_C"/>
</dbReference>
<dbReference type="InterPro" id="IPR058912">
    <property type="entry name" value="HTH_animal"/>
</dbReference>
<evidence type="ECO:0000259" key="2">
    <source>
        <dbReference type="Pfam" id="PF13193"/>
    </source>
</evidence>
<dbReference type="PANTHER" id="PTHR42814">
    <property type="entry name" value="AMP-BINDING DOMAIN-CONTAINING PROTEIN"/>
    <property type="match status" value="1"/>
</dbReference>
<evidence type="ECO:0000313" key="4">
    <source>
        <dbReference type="EMBL" id="KOF80706.1"/>
    </source>
</evidence>
<dbReference type="PANTHER" id="PTHR42814:SF3">
    <property type="entry name" value="BETA-N-ACETYLHEXOSAMINIDASE"/>
    <property type="match status" value="1"/>
</dbReference>
<sequence length="655" mass="74030">MEKEKDNQLAFLDVLITRTKNGFRTSVHRKLTFTGRYLNFNSHHPYSVKRGIAQCLKHRAMNISSDRDTHHEEMMKLSNNLLSNNYPKSILSTPIMKKREDETNKLSTVCLPYVKGLSEKIQKICNPYDIRTVFKSNTTLRKYLLQIKPPIEENMTKKLRVLHPMQLWKEMYDGAVKFAKALMKLGVEKGDTIAFCVPNCVEWMSYDIGIMMTGAYSMRLIFGLADIKSIIKGCSAVVFGSKSIWDSFLSIAQINDDGKVSSEACPDLRFAINVSNTHGPANALSAAKLIAEISDDDAVEFPYIDSEDIASINQTSGSTGVPKRICHSHFDCLNNKDSDFKDTSLIIFSSRPMGYSGGYPMTVLTRRSLHVSGDVEMLNDPKNLNFVIDIWQREKCNMVGVAPQDLKRLSDCDFRVNMIMSGGDMITRDTIEDALKVADCFLICYGSTECFFMTNRIFTLKNISEHRQGMLGRPVEGTEIKIVDEEKRVVDIGKTGYLYFRSKWVTKTHLDGTSCLENGWYPTSDICYLTEDGDLIMVGRSTDFIKKSTVKLSIKLIEEYVGRHPSVDAVVVVPIPDEAVGERVCVCVTLRLNHKFNEEELKKFCTETMPHPDNFGCVSMHPDYILCFPSFPHLASGKLDKKTITSLAMKKITKM</sequence>
<dbReference type="InterPro" id="IPR020845">
    <property type="entry name" value="AMP-binding_CS"/>
</dbReference>
<dbReference type="InterPro" id="IPR000873">
    <property type="entry name" value="AMP-dep_synth/lig_dom"/>
</dbReference>
<dbReference type="InterPro" id="IPR045851">
    <property type="entry name" value="AMP-bd_C_sf"/>
</dbReference>
<gene>
    <name evidence="4" type="ORF">OCBIM_22027525mg</name>
</gene>
<dbReference type="OrthoDB" id="10253869at2759"/>
<dbReference type="AlphaFoldDB" id="A0A0L8GUI4"/>
<dbReference type="InterPro" id="IPR042099">
    <property type="entry name" value="ANL_N_sf"/>
</dbReference>
<dbReference type="PROSITE" id="PS00455">
    <property type="entry name" value="AMP_BINDING"/>
    <property type="match status" value="1"/>
</dbReference>
<feature type="domain" description="AMP-dependent synthetase/ligase" evidence="1">
    <location>
        <begin position="168"/>
        <end position="508"/>
    </location>
</feature>
<dbReference type="Gene3D" id="3.40.50.12780">
    <property type="entry name" value="N-terminal domain of ligase-like"/>
    <property type="match status" value="1"/>
</dbReference>
<reference evidence="4" key="1">
    <citation type="submission" date="2015-07" db="EMBL/GenBank/DDBJ databases">
        <title>MeaNS - Measles Nucleotide Surveillance Program.</title>
        <authorList>
            <person name="Tran T."/>
            <person name="Druce J."/>
        </authorList>
    </citation>
    <scope>NUCLEOTIDE SEQUENCE</scope>
    <source>
        <strain evidence="4">UCB-OBI-ISO-001</strain>
        <tissue evidence="4">Gonad</tissue>
    </source>
</reference>
<feature type="domain" description="AMP-binding enzyme C-terminal" evidence="2">
    <location>
        <begin position="557"/>
        <end position="638"/>
    </location>
</feature>
<dbReference type="CDD" id="cd04433">
    <property type="entry name" value="AFD_class_I"/>
    <property type="match status" value="1"/>
</dbReference>
<proteinExistence type="predicted"/>
<organism evidence="4">
    <name type="scientific">Octopus bimaculoides</name>
    <name type="common">California two-spotted octopus</name>
    <dbReference type="NCBI Taxonomy" id="37653"/>
    <lineage>
        <taxon>Eukaryota</taxon>
        <taxon>Metazoa</taxon>
        <taxon>Spiralia</taxon>
        <taxon>Lophotrochozoa</taxon>
        <taxon>Mollusca</taxon>
        <taxon>Cephalopoda</taxon>
        <taxon>Coleoidea</taxon>
        <taxon>Octopodiformes</taxon>
        <taxon>Octopoda</taxon>
        <taxon>Incirrata</taxon>
        <taxon>Octopodidae</taxon>
        <taxon>Octopus</taxon>
    </lineage>
</organism>
<dbReference type="Pfam" id="PF00501">
    <property type="entry name" value="AMP-binding"/>
    <property type="match status" value="1"/>
</dbReference>
<dbReference type="Pfam" id="PF13193">
    <property type="entry name" value="AMP-binding_C"/>
    <property type="match status" value="1"/>
</dbReference>
<evidence type="ECO:0008006" key="5">
    <source>
        <dbReference type="Google" id="ProtNLM"/>
    </source>
</evidence>
<dbReference type="EMBL" id="KQ420299">
    <property type="protein sequence ID" value="KOF80706.1"/>
    <property type="molecule type" value="Genomic_DNA"/>
</dbReference>
<evidence type="ECO:0000259" key="1">
    <source>
        <dbReference type="Pfam" id="PF00501"/>
    </source>
</evidence>
<dbReference type="Gene3D" id="3.30.300.30">
    <property type="match status" value="1"/>
</dbReference>